<evidence type="ECO:0000256" key="4">
    <source>
        <dbReference type="ARBA" id="ARBA00022989"/>
    </source>
</evidence>
<evidence type="ECO:0000313" key="8">
    <source>
        <dbReference type="EMBL" id="OIQ64341.1"/>
    </source>
</evidence>
<feature type="domain" description="GtrA/DPMS transmembrane" evidence="7">
    <location>
        <begin position="13"/>
        <end position="128"/>
    </location>
</feature>
<comment type="caution">
    <text evidence="8">The sequence shown here is derived from an EMBL/GenBank/DDBJ whole genome shotgun (WGS) entry which is preliminary data.</text>
</comment>
<evidence type="ECO:0000256" key="2">
    <source>
        <dbReference type="ARBA" id="ARBA00009399"/>
    </source>
</evidence>
<feature type="transmembrane region" description="Helical" evidence="6">
    <location>
        <begin position="77"/>
        <end position="96"/>
    </location>
</feature>
<dbReference type="PANTHER" id="PTHR38459">
    <property type="entry name" value="PROPHAGE BACTOPRENOL-LINKED GLUCOSE TRANSLOCASE HOMOLOG"/>
    <property type="match status" value="1"/>
</dbReference>
<gene>
    <name evidence="8" type="ORF">GALL_541070</name>
</gene>
<reference evidence="8" key="1">
    <citation type="submission" date="2016-10" db="EMBL/GenBank/DDBJ databases">
        <title>Sequence of Gallionella enrichment culture.</title>
        <authorList>
            <person name="Poehlein A."/>
            <person name="Muehling M."/>
            <person name="Daniel R."/>
        </authorList>
    </citation>
    <scope>NUCLEOTIDE SEQUENCE</scope>
</reference>
<sequence>MQRIDLSSSVAYFILVGSCAAAVHLAVVYGLVTALAMPALWANPLGFLTAFAVSFVGHSRWTFPLDPTLHGQAVKRFFLIAGTGFLLNQAAFYWGLRWVGPQAYLPLLVAVMVLVAGATFLLGKLWAFADTREAVHETTRH</sequence>
<dbReference type="Pfam" id="PF04138">
    <property type="entry name" value="GtrA_DPMS_TM"/>
    <property type="match status" value="1"/>
</dbReference>
<dbReference type="GO" id="GO:0000271">
    <property type="term" value="P:polysaccharide biosynthetic process"/>
    <property type="evidence" value="ECO:0007669"/>
    <property type="project" value="InterPro"/>
</dbReference>
<protein>
    <submittedName>
        <fullName evidence="8">GtrA-like protein</fullName>
    </submittedName>
</protein>
<comment type="subcellular location">
    <subcellularLocation>
        <location evidence="1">Membrane</location>
        <topology evidence="1">Multi-pass membrane protein</topology>
    </subcellularLocation>
</comment>
<feature type="transmembrane region" description="Helical" evidence="6">
    <location>
        <begin position="102"/>
        <end position="122"/>
    </location>
</feature>
<evidence type="ECO:0000256" key="1">
    <source>
        <dbReference type="ARBA" id="ARBA00004141"/>
    </source>
</evidence>
<dbReference type="PROSITE" id="PS51257">
    <property type="entry name" value="PROKAR_LIPOPROTEIN"/>
    <property type="match status" value="1"/>
</dbReference>
<dbReference type="InterPro" id="IPR051401">
    <property type="entry name" value="GtrA_CellWall_Glycosyl"/>
</dbReference>
<keyword evidence="3 6" id="KW-0812">Transmembrane</keyword>
<dbReference type="PANTHER" id="PTHR38459:SF1">
    <property type="entry name" value="PROPHAGE BACTOPRENOL-LINKED GLUCOSE TRANSLOCASE HOMOLOG"/>
    <property type="match status" value="1"/>
</dbReference>
<evidence type="ECO:0000259" key="7">
    <source>
        <dbReference type="Pfam" id="PF04138"/>
    </source>
</evidence>
<dbReference type="EMBL" id="MLJW01008203">
    <property type="protein sequence ID" value="OIQ64341.1"/>
    <property type="molecule type" value="Genomic_DNA"/>
</dbReference>
<feature type="transmembrane region" description="Helical" evidence="6">
    <location>
        <begin position="12"/>
        <end position="32"/>
    </location>
</feature>
<organism evidence="8">
    <name type="scientific">mine drainage metagenome</name>
    <dbReference type="NCBI Taxonomy" id="410659"/>
    <lineage>
        <taxon>unclassified sequences</taxon>
        <taxon>metagenomes</taxon>
        <taxon>ecological metagenomes</taxon>
    </lineage>
</organism>
<evidence type="ECO:0000256" key="6">
    <source>
        <dbReference type="SAM" id="Phobius"/>
    </source>
</evidence>
<keyword evidence="5 6" id="KW-0472">Membrane</keyword>
<evidence type="ECO:0000256" key="3">
    <source>
        <dbReference type="ARBA" id="ARBA00022692"/>
    </source>
</evidence>
<comment type="similarity">
    <text evidence="2">Belongs to the GtrA family.</text>
</comment>
<accession>A0A1J5PLC8</accession>
<evidence type="ECO:0000256" key="5">
    <source>
        <dbReference type="ARBA" id="ARBA00023136"/>
    </source>
</evidence>
<name>A0A1J5PLC8_9ZZZZ</name>
<keyword evidence="4 6" id="KW-1133">Transmembrane helix</keyword>
<feature type="transmembrane region" description="Helical" evidence="6">
    <location>
        <begin position="38"/>
        <end position="56"/>
    </location>
</feature>
<dbReference type="AlphaFoldDB" id="A0A1J5PLC8"/>
<proteinExistence type="inferred from homology"/>
<dbReference type="GO" id="GO:0005886">
    <property type="term" value="C:plasma membrane"/>
    <property type="evidence" value="ECO:0007669"/>
    <property type="project" value="TreeGrafter"/>
</dbReference>
<dbReference type="InterPro" id="IPR007267">
    <property type="entry name" value="GtrA_DPMS_TM"/>
</dbReference>